<dbReference type="InterPro" id="IPR027417">
    <property type="entry name" value="P-loop_NTPase"/>
</dbReference>
<name>A0A381NMC9_9ZZZZ</name>
<dbReference type="NCBIfam" id="TIGR00152">
    <property type="entry name" value="dephospho-CoA kinase"/>
    <property type="match status" value="1"/>
</dbReference>
<dbReference type="AlphaFoldDB" id="A0A381NMC9"/>
<dbReference type="GO" id="GO:0005524">
    <property type="term" value="F:ATP binding"/>
    <property type="evidence" value="ECO:0007669"/>
    <property type="project" value="UniProtKB-KW"/>
</dbReference>
<dbReference type="Gene3D" id="3.40.50.300">
    <property type="entry name" value="P-loop containing nucleotide triphosphate hydrolases"/>
    <property type="match status" value="1"/>
</dbReference>
<protein>
    <recommendedName>
        <fullName evidence="4">Dephospho-CoA kinase</fullName>
    </recommendedName>
</protein>
<dbReference type="HAMAP" id="MF_00376">
    <property type="entry name" value="Dephospho_CoA_kinase"/>
    <property type="match status" value="1"/>
</dbReference>
<evidence type="ECO:0000256" key="2">
    <source>
        <dbReference type="ARBA" id="ARBA00022840"/>
    </source>
</evidence>
<dbReference type="PANTHER" id="PTHR10695:SF46">
    <property type="entry name" value="BIFUNCTIONAL COENZYME A SYNTHASE-RELATED"/>
    <property type="match status" value="1"/>
</dbReference>
<dbReference type="GO" id="GO:0015937">
    <property type="term" value="P:coenzyme A biosynthetic process"/>
    <property type="evidence" value="ECO:0007669"/>
    <property type="project" value="InterPro"/>
</dbReference>
<evidence type="ECO:0000313" key="3">
    <source>
        <dbReference type="EMBL" id="SUZ55762.1"/>
    </source>
</evidence>
<dbReference type="EMBL" id="UINC01000459">
    <property type="protein sequence ID" value="SUZ55762.1"/>
    <property type="molecule type" value="Genomic_DNA"/>
</dbReference>
<feature type="non-terminal residue" evidence="3">
    <location>
        <position position="1"/>
    </location>
</feature>
<accession>A0A381NMC9</accession>
<gene>
    <name evidence="3" type="ORF">METZ01_LOCUS8616</name>
</gene>
<dbReference type="CDD" id="cd02022">
    <property type="entry name" value="DPCK"/>
    <property type="match status" value="1"/>
</dbReference>
<dbReference type="PANTHER" id="PTHR10695">
    <property type="entry name" value="DEPHOSPHO-COA KINASE-RELATED"/>
    <property type="match status" value="1"/>
</dbReference>
<dbReference type="InterPro" id="IPR001977">
    <property type="entry name" value="Depp_CoAkinase"/>
</dbReference>
<evidence type="ECO:0008006" key="4">
    <source>
        <dbReference type="Google" id="ProtNLM"/>
    </source>
</evidence>
<keyword evidence="2" id="KW-0067">ATP-binding</keyword>
<dbReference type="PROSITE" id="PS51219">
    <property type="entry name" value="DPCK"/>
    <property type="match status" value="1"/>
</dbReference>
<proteinExistence type="inferred from homology"/>
<dbReference type="Pfam" id="PF01121">
    <property type="entry name" value="CoaE"/>
    <property type="match status" value="1"/>
</dbReference>
<dbReference type="GO" id="GO:0004140">
    <property type="term" value="F:dephospho-CoA kinase activity"/>
    <property type="evidence" value="ECO:0007669"/>
    <property type="project" value="InterPro"/>
</dbReference>
<organism evidence="3">
    <name type="scientific">marine metagenome</name>
    <dbReference type="NCBI Taxonomy" id="408172"/>
    <lineage>
        <taxon>unclassified sequences</taxon>
        <taxon>metagenomes</taxon>
        <taxon>ecological metagenomes</taxon>
    </lineage>
</organism>
<evidence type="ECO:0000256" key="1">
    <source>
        <dbReference type="ARBA" id="ARBA00022741"/>
    </source>
</evidence>
<dbReference type="SUPFAM" id="SSF52540">
    <property type="entry name" value="P-loop containing nucleoside triphosphate hydrolases"/>
    <property type="match status" value="1"/>
</dbReference>
<keyword evidence="1" id="KW-0547">Nucleotide-binding</keyword>
<reference evidence="3" key="1">
    <citation type="submission" date="2018-05" db="EMBL/GenBank/DDBJ databases">
        <authorList>
            <person name="Lanie J.A."/>
            <person name="Ng W.-L."/>
            <person name="Kazmierczak K.M."/>
            <person name="Andrzejewski T.M."/>
            <person name="Davidsen T.M."/>
            <person name="Wayne K.J."/>
            <person name="Tettelin H."/>
            <person name="Glass J.I."/>
            <person name="Rusch D."/>
            <person name="Podicherti R."/>
            <person name="Tsui H.-C.T."/>
            <person name="Winkler M.E."/>
        </authorList>
    </citation>
    <scope>NUCLEOTIDE SEQUENCE</scope>
</reference>
<sequence>VRSPILCVGLTGNIAVGKSTVARWMADLGCHVLDADILGHQCLESGEATHDRVVEVFGRSVLLEDGSIDRSLLGTRVFSDDAIRAKLEAIIHPAIRAKEQHQVGQIEQAYAPAIVVTEAALLYETGSTDRYQRIVVVTAVEGVCLKRLLERGLSINEAQDRMATQMAQAKKSARADYVIDNSGTREATREATQIVCEQLQLDLTEWMAGNPLHST</sequence>